<dbReference type="AlphaFoldDB" id="A0A518AYY1"/>
<dbReference type="EMBL" id="CP036279">
    <property type="protein sequence ID" value="QDU59935.1"/>
    <property type="molecule type" value="Genomic_DNA"/>
</dbReference>
<evidence type="ECO:0000313" key="3">
    <source>
        <dbReference type="Proteomes" id="UP000317093"/>
    </source>
</evidence>
<name>A0A518AYY1_9BACT</name>
<sequence>MRPGFEPGQVTRTFKNRLDELLIFIKTPITNATSVSLAAKIQWIKHSARGFRSRDGFRNAIYFHCGGLDLYPHKTG</sequence>
<gene>
    <name evidence="2" type="ORF">Pan216_07700</name>
</gene>
<evidence type="ECO:0000313" key="2">
    <source>
        <dbReference type="EMBL" id="QDU59935.1"/>
    </source>
</evidence>
<keyword evidence="3" id="KW-1185">Reference proteome</keyword>
<accession>A0A518AYY1</accession>
<dbReference type="InterPro" id="IPR002560">
    <property type="entry name" value="Transposase_DDE"/>
</dbReference>
<proteinExistence type="predicted"/>
<feature type="domain" description="Transposase IS204/IS1001/IS1096/IS1165 DDE" evidence="1">
    <location>
        <begin position="9"/>
        <end position="61"/>
    </location>
</feature>
<reference evidence="2 3" key="1">
    <citation type="submission" date="2019-02" db="EMBL/GenBank/DDBJ databases">
        <title>Deep-cultivation of Planctomycetes and their phenomic and genomic characterization uncovers novel biology.</title>
        <authorList>
            <person name="Wiegand S."/>
            <person name="Jogler M."/>
            <person name="Boedeker C."/>
            <person name="Pinto D."/>
            <person name="Vollmers J."/>
            <person name="Rivas-Marin E."/>
            <person name="Kohn T."/>
            <person name="Peeters S.H."/>
            <person name="Heuer A."/>
            <person name="Rast P."/>
            <person name="Oberbeckmann S."/>
            <person name="Bunk B."/>
            <person name="Jeske O."/>
            <person name="Meyerdierks A."/>
            <person name="Storesund J.E."/>
            <person name="Kallscheuer N."/>
            <person name="Luecker S."/>
            <person name="Lage O.M."/>
            <person name="Pohl T."/>
            <person name="Merkel B.J."/>
            <person name="Hornburger P."/>
            <person name="Mueller R.-W."/>
            <person name="Bruemmer F."/>
            <person name="Labrenz M."/>
            <person name="Spormann A.M."/>
            <person name="Op den Camp H."/>
            <person name="Overmann J."/>
            <person name="Amann R."/>
            <person name="Jetten M.S.M."/>
            <person name="Mascher T."/>
            <person name="Medema M.H."/>
            <person name="Devos D.P."/>
            <person name="Kaster A.-K."/>
            <person name="Ovreas L."/>
            <person name="Rohde M."/>
            <person name="Galperin M.Y."/>
            <person name="Jogler C."/>
        </authorList>
    </citation>
    <scope>NUCLEOTIDE SEQUENCE [LARGE SCALE GENOMIC DNA]</scope>
    <source>
        <strain evidence="2 3">Pan216</strain>
    </source>
</reference>
<evidence type="ECO:0000259" key="1">
    <source>
        <dbReference type="Pfam" id="PF01610"/>
    </source>
</evidence>
<dbReference type="KEGG" id="knv:Pan216_07700"/>
<dbReference type="Proteomes" id="UP000317093">
    <property type="component" value="Chromosome"/>
</dbReference>
<dbReference type="Pfam" id="PF01610">
    <property type="entry name" value="DDE_Tnp_ISL3"/>
    <property type="match status" value="1"/>
</dbReference>
<dbReference type="RefSeq" id="WP_419193224.1">
    <property type="nucleotide sequence ID" value="NZ_CP036279.1"/>
</dbReference>
<organism evidence="2 3">
    <name type="scientific">Kolteria novifilia</name>
    <dbReference type="NCBI Taxonomy" id="2527975"/>
    <lineage>
        <taxon>Bacteria</taxon>
        <taxon>Pseudomonadati</taxon>
        <taxon>Planctomycetota</taxon>
        <taxon>Planctomycetia</taxon>
        <taxon>Kolteriales</taxon>
        <taxon>Kolteriaceae</taxon>
        <taxon>Kolteria</taxon>
    </lineage>
</organism>
<protein>
    <recommendedName>
        <fullName evidence="1">Transposase IS204/IS1001/IS1096/IS1165 DDE domain-containing protein</fullName>
    </recommendedName>
</protein>